<dbReference type="GO" id="GO:0015074">
    <property type="term" value="P:DNA integration"/>
    <property type="evidence" value="ECO:0007669"/>
    <property type="project" value="InterPro"/>
</dbReference>
<dbReference type="InterPro" id="IPR050951">
    <property type="entry name" value="Retrovirus_Pol_polyprotein"/>
</dbReference>
<dbReference type="EMBL" id="JABFDY010000003">
    <property type="protein sequence ID" value="KAF7709087.1"/>
    <property type="molecule type" value="Genomic_DNA"/>
</dbReference>
<evidence type="ECO:0000313" key="3">
    <source>
        <dbReference type="EMBL" id="KAF7709087.1"/>
    </source>
</evidence>
<evidence type="ECO:0000259" key="2">
    <source>
        <dbReference type="PROSITE" id="PS50994"/>
    </source>
</evidence>
<dbReference type="InterPro" id="IPR036397">
    <property type="entry name" value="RNaseH_sf"/>
</dbReference>
<evidence type="ECO:0000256" key="1">
    <source>
        <dbReference type="ARBA" id="ARBA00039658"/>
    </source>
</evidence>
<dbReference type="Pfam" id="PF17921">
    <property type="entry name" value="Integrase_H2C2"/>
    <property type="match status" value="1"/>
</dbReference>
<dbReference type="PANTHER" id="PTHR37984">
    <property type="entry name" value="PROTEIN CBG26694"/>
    <property type="match status" value="1"/>
</dbReference>
<feature type="non-terminal residue" evidence="3">
    <location>
        <position position="269"/>
    </location>
</feature>
<gene>
    <name evidence="3" type="ORF">HF521_015937</name>
</gene>
<dbReference type="AlphaFoldDB" id="A0A8T0BUA6"/>
<dbReference type="Gene3D" id="1.10.340.70">
    <property type="match status" value="1"/>
</dbReference>
<dbReference type="Proteomes" id="UP000606274">
    <property type="component" value="Unassembled WGS sequence"/>
</dbReference>
<dbReference type="InterPro" id="IPR001584">
    <property type="entry name" value="Integrase_cat-core"/>
</dbReference>
<dbReference type="InterPro" id="IPR041588">
    <property type="entry name" value="Integrase_H2C2"/>
</dbReference>
<evidence type="ECO:0000313" key="4">
    <source>
        <dbReference type="Proteomes" id="UP000606274"/>
    </source>
</evidence>
<dbReference type="SUPFAM" id="SSF53098">
    <property type="entry name" value="Ribonuclease H-like"/>
    <property type="match status" value="1"/>
</dbReference>
<name>A0A8T0BUA6_SILME</name>
<dbReference type="InterPro" id="IPR012337">
    <property type="entry name" value="RNaseH-like_sf"/>
</dbReference>
<comment type="caution">
    <text evidence="3">The sequence shown here is derived from an EMBL/GenBank/DDBJ whole genome shotgun (WGS) entry which is preliminary data.</text>
</comment>
<accession>A0A8T0BUA6</accession>
<reference evidence="3" key="1">
    <citation type="submission" date="2020-08" db="EMBL/GenBank/DDBJ databases">
        <title>Chromosome-level assembly of Southern catfish (Silurus meridionalis) provides insights into visual adaptation to the nocturnal and benthic lifestyles.</title>
        <authorList>
            <person name="Zhang Y."/>
            <person name="Wang D."/>
            <person name="Peng Z."/>
        </authorList>
    </citation>
    <scope>NUCLEOTIDE SEQUENCE</scope>
    <source>
        <strain evidence="3">SWU-2019-XX</strain>
        <tissue evidence="3">Muscle</tissue>
    </source>
</reference>
<keyword evidence="4" id="KW-1185">Reference proteome</keyword>
<dbReference type="GO" id="GO:0003676">
    <property type="term" value="F:nucleic acid binding"/>
    <property type="evidence" value="ECO:0007669"/>
    <property type="project" value="InterPro"/>
</dbReference>
<organism evidence="3 4">
    <name type="scientific">Silurus meridionalis</name>
    <name type="common">Southern catfish</name>
    <name type="synonym">Silurus soldatovi meridionalis</name>
    <dbReference type="NCBI Taxonomy" id="175797"/>
    <lineage>
        <taxon>Eukaryota</taxon>
        <taxon>Metazoa</taxon>
        <taxon>Chordata</taxon>
        <taxon>Craniata</taxon>
        <taxon>Vertebrata</taxon>
        <taxon>Euteleostomi</taxon>
        <taxon>Actinopterygii</taxon>
        <taxon>Neopterygii</taxon>
        <taxon>Teleostei</taxon>
        <taxon>Ostariophysi</taxon>
        <taxon>Siluriformes</taxon>
        <taxon>Siluridae</taxon>
        <taxon>Silurus</taxon>
    </lineage>
</organism>
<dbReference type="PANTHER" id="PTHR37984:SF15">
    <property type="entry name" value="INTEGRASE CATALYTIC DOMAIN-CONTAINING PROTEIN"/>
    <property type="match status" value="1"/>
</dbReference>
<sequence>MSGLTRKLLHEWNQLHLENGVLYRQTPERKQLVLPTKYRSVALKHLHDNMGHVGTERVLHLARERFYWPQMKRCIEEYVTRKCSCIKQKKPTTHIRAPMGGLTSASPLDLVCIDYLHLEKSKGGYEYILVVIDHFTRFAQAYPTKNKSGQTAAERIYNDYIPRLGYPNRLHHDQGREFENSLFRTLGRLSGVGHSRTSPYHPQCNPAERFNRTLLQMLRTLTDREKERWKEHLPQMIHAYNCTRHESTGYSPHYLMYGQNPRLPVDLLF</sequence>
<feature type="domain" description="Integrase catalytic" evidence="2">
    <location>
        <begin position="103"/>
        <end position="260"/>
    </location>
</feature>
<dbReference type="PROSITE" id="PS50994">
    <property type="entry name" value="INTEGRASE"/>
    <property type="match status" value="1"/>
</dbReference>
<protein>
    <recommendedName>
        <fullName evidence="1">Gypsy retrotransposon integrase-like protein 1</fullName>
    </recommendedName>
</protein>
<dbReference type="Gene3D" id="3.30.420.10">
    <property type="entry name" value="Ribonuclease H-like superfamily/Ribonuclease H"/>
    <property type="match status" value="1"/>
</dbReference>
<dbReference type="FunFam" id="1.10.340.70:FF:000001">
    <property type="entry name" value="Retrovirus-related Pol polyprotein from transposon gypsy-like Protein"/>
    <property type="match status" value="1"/>
</dbReference>
<dbReference type="FunFam" id="3.30.420.10:FF:000032">
    <property type="entry name" value="Retrovirus-related Pol polyprotein from transposon 297-like Protein"/>
    <property type="match status" value="1"/>
</dbReference>
<proteinExistence type="predicted"/>
<dbReference type="Pfam" id="PF00665">
    <property type="entry name" value="rve"/>
    <property type="match status" value="1"/>
</dbReference>